<dbReference type="InterPro" id="IPR005561">
    <property type="entry name" value="ANTAR"/>
</dbReference>
<reference evidence="3 4" key="1">
    <citation type="submission" date="2019-04" db="EMBL/GenBank/DDBJ databases">
        <title>Draft genome sequences of Streptomyces avermitilis ATCC 31267.</title>
        <authorList>
            <person name="Komaki H."/>
            <person name="Tamura T."/>
            <person name="Hosoyama A."/>
        </authorList>
    </citation>
    <scope>NUCLEOTIDE SEQUENCE [LARGE SCALE GENOMIC DNA]</scope>
    <source>
        <strain evidence="3 4">ATCC 31267</strain>
    </source>
</reference>
<dbReference type="OMA" id="SHATIDQ"/>
<evidence type="ECO:0000313" key="4">
    <source>
        <dbReference type="Proteomes" id="UP000299211"/>
    </source>
</evidence>
<organism evidence="3 4">
    <name type="scientific">Streptomyces avermitilis</name>
    <dbReference type="NCBI Taxonomy" id="33903"/>
    <lineage>
        <taxon>Bacteria</taxon>
        <taxon>Bacillati</taxon>
        <taxon>Actinomycetota</taxon>
        <taxon>Actinomycetes</taxon>
        <taxon>Kitasatosporales</taxon>
        <taxon>Streptomycetaceae</taxon>
        <taxon>Streptomyces</taxon>
    </lineage>
</organism>
<dbReference type="STRING" id="33903.AQJ43_08870"/>
<feature type="domain" description="ANTAR" evidence="1">
    <location>
        <begin position="21"/>
        <end position="82"/>
    </location>
</feature>
<dbReference type="PIRSF" id="PIRSF010636">
    <property type="entry name" value="ANTAR_solo"/>
    <property type="match status" value="1"/>
</dbReference>
<dbReference type="InterPro" id="IPR036388">
    <property type="entry name" value="WH-like_DNA-bd_sf"/>
</dbReference>
<accession>A0A4D4N2G7</accession>
<sequence>MTSEAYERPAAQEPYEQELSKARLEDENLQLKQAVLSHATIDQAIGVVVVLGGLAPGRSWDVLREVSQRTNIKLRHVAELIIDWAQTGDLPRDIREELESGLRQAKCRVDGGDGPL</sequence>
<dbReference type="Pfam" id="PF03861">
    <property type="entry name" value="ANTAR"/>
    <property type="match status" value="1"/>
</dbReference>
<reference evidence="2 5" key="2">
    <citation type="submission" date="2019-04" db="EMBL/GenBank/DDBJ databases">
        <title>Draft genome sequences of Streptomyces avermitilis NBRC 14893.</title>
        <authorList>
            <person name="Komaki H."/>
            <person name="Tamura T."/>
            <person name="Hosoyama A."/>
        </authorList>
    </citation>
    <scope>NUCLEOTIDE SEQUENCE [LARGE SCALE GENOMIC DNA]</scope>
    <source>
        <strain evidence="2 5">NBRC 14893</strain>
    </source>
</reference>
<dbReference type="AlphaFoldDB" id="A0A4D4N2G7"/>
<dbReference type="EMBL" id="BJHY01000001">
    <property type="protein sequence ID" value="GDY78670.1"/>
    <property type="molecule type" value="Genomic_DNA"/>
</dbReference>
<evidence type="ECO:0000313" key="2">
    <source>
        <dbReference type="EMBL" id="GDY61248.1"/>
    </source>
</evidence>
<evidence type="ECO:0000259" key="1">
    <source>
        <dbReference type="PROSITE" id="PS50921"/>
    </source>
</evidence>
<dbReference type="Gene3D" id="1.10.10.10">
    <property type="entry name" value="Winged helix-like DNA-binding domain superfamily/Winged helix DNA-binding domain"/>
    <property type="match status" value="1"/>
</dbReference>
<dbReference type="GO" id="GO:0003723">
    <property type="term" value="F:RNA binding"/>
    <property type="evidence" value="ECO:0007669"/>
    <property type="project" value="InterPro"/>
</dbReference>
<comment type="caution">
    <text evidence="3">The sequence shown here is derived from an EMBL/GenBank/DDBJ whole genome shotgun (WGS) entry which is preliminary data.</text>
</comment>
<protein>
    <recommendedName>
        <fullName evidence="1">ANTAR domain-containing protein</fullName>
    </recommendedName>
</protein>
<evidence type="ECO:0000313" key="5">
    <source>
        <dbReference type="Proteomes" id="UP000302139"/>
    </source>
</evidence>
<dbReference type="SUPFAM" id="SSF52172">
    <property type="entry name" value="CheY-like"/>
    <property type="match status" value="1"/>
</dbReference>
<dbReference type="SMART" id="SM01012">
    <property type="entry name" value="ANTAR"/>
    <property type="match status" value="1"/>
</dbReference>
<gene>
    <name evidence="2" type="ORF">SAV14893_006410</name>
    <name evidence="3" type="ORF">SAV31267_081550</name>
</gene>
<dbReference type="InterPro" id="IPR024189">
    <property type="entry name" value="ANTAR_transcrpt_antiterm_reg"/>
</dbReference>
<dbReference type="PROSITE" id="PS50921">
    <property type="entry name" value="ANTAR"/>
    <property type="match status" value="1"/>
</dbReference>
<dbReference type="RefSeq" id="WP_010982972.1">
    <property type="nucleotide sequence ID" value="NZ_BAABTN010000004.1"/>
</dbReference>
<dbReference type="InterPro" id="IPR011006">
    <property type="entry name" value="CheY-like_superfamily"/>
</dbReference>
<dbReference type="Proteomes" id="UP000302139">
    <property type="component" value="Unassembled WGS sequence"/>
</dbReference>
<dbReference type="EMBL" id="BJHX01000001">
    <property type="protein sequence ID" value="GDY61248.1"/>
    <property type="molecule type" value="Genomic_DNA"/>
</dbReference>
<name>A0A4D4N2G7_STRAX</name>
<dbReference type="Proteomes" id="UP000299211">
    <property type="component" value="Unassembled WGS sequence"/>
</dbReference>
<evidence type="ECO:0000313" key="3">
    <source>
        <dbReference type="EMBL" id="GDY78670.1"/>
    </source>
</evidence>
<proteinExistence type="predicted"/>
<dbReference type="GeneID" id="41538631"/>